<dbReference type="Pfam" id="PF10932">
    <property type="entry name" value="DUF2783"/>
    <property type="match status" value="1"/>
</dbReference>
<accession>A0ABT0GQG0</accession>
<dbReference type="EMBL" id="JALNMJ010000003">
    <property type="protein sequence ID" value="MCK7611672.1"/>
    <property type="molecule type" value="Genomic_DNA"/>
</dbReference>
<evidence type="ECO:0000313" key="2">
    <source>
        <dbReference type="Proteomes" id="UP001431221"/>
    </source>
</evidence>
<keyword evidence="2" id="KW-1185">Reference proteome</keyword>
<name>A0ABT0GQG0_9HYPH</name>
<organism evidence="1 2">
    <name type="scientific">Roseibium sediminicola</name>
    <dbReference type="NCBI Taxonomy" id="2933272"/>
    <lineage>
        <taxon>Bacteria</taxon>
        <taxon>Pseudomonadati</taxon>
        <taxon>Pseudomonadota</taxon>
        <taxon>Alphaproteobacteria</taxon>
        <taxon>Hyphomicrobiales</taxon>
        <taxon>Stappiaceae</taxon>
        <taxon>Roseibium</taxon>
    </lineage>
</organism>
<reference evidence="1" key="1">
    <citation type="submission" date="2022-04" db="EMBL/GenBank/DDBJ databases">
        <title>Roseibium sp. CAU 1639 isolated from mud.</title>
        <authorList>
            <person name="Kim W."/>
        </authorList>
    </citation>
    <scope>NUCLEOTIDE SEQUENCE</scope>
    <source>
        <strain evidence="1">CAU 1639</strain>
    </source>
</reference>
<dbReference type="RefSeq" id="WP_248152015.1">
    <property type="nucleotide sequence ID" value="NZ_JALNMJ010000003.1"/>
</dbReference>
<dbReference type="InterPro" id="IPR021233">
    <property type="entry name" value="DUF2783"/>
</dbReference>
<sequence length="69" mass="7642">MTLELTRNIPDPDGFYEHLVSSQRHMSDEEANCMNARLVLILANQIGDLTTLKAAIDFAADPKARQKAA</sequence>
<comment type="caution">
    <text evidence="1">The sequence shown here is derived from an EMBL/GenBank/DDBJ whole genome shotgun (WGS) entry which is preliminary data.</text>
</comment>
<gene>
    <name evidence="1" type="ORF">M0H32_05835</name>
</gene>
<protein>
    <submittedName>
        <fullName evidence="1">DUF2783 domain-containing protein</fullName>
    </submittedName>
</protein>
<evidence type="ECO:0000313" key="1">
    <source>
        <dbReference type="EMBL" id="MCK7611672.1"/>
    </source>
</evidence>
<dbReference type="Proteomes" id="UP001431221">
    <property type="component" value="Unassembled WGS sequence"/>
</dbReference>
<proteinExistence type="predicted"/>